<organism evidence="3 4">
    <name type="scientific">Botrytis hyacinthi</name>
    <dbReference type="NCBI Taxonomy" id="278943"/>
    <lineage>
        <taxon>Eukaryota</taxon>
        <taxon>Fungi</taxon>
        <taxon>Dikarya</taxon>
        <taxon>Ascomycota</taxon>
        <taxon>Pezizomycotina</taxon>
        <taxon>Leotiomycetes</taxon>
        <taxon>Helotiales</taxon>
        <taxon>Sclerotiniaceae</taxon>
        <taxon>Botrytis</taxon>
    </lineage>
</organism>
<keyword evidence="2" id="KW-0472">Membrane</keyword>
<evidence type="ECO:0000313" key="4">
    <source>
        <dbReference type="Proteomes" id="UP000297814"/>
    </source>
</evidence>
<comment type="caution">
    <text evidence="3">The sequence shown here is derived from an EMBL/GenBank/DDBJ whole genome shotgun (WGS) entry which is preliminary data.</text>
</comment>
<evidence type="ECO:0000256" key="2">
    <source>
        <dbReference type="SAM" id="Phobius"/>
    </source>
</evidence>
<dbReference type="PANTHER" id="PTHR37544">
    <property type="entry name" value="SPRAY-RELATED"/>
    <property type="match status" value="1"/>
</dbReference>
<evidence type="ECO:0000256" key="1">
    <source>
        <dbReference type="SAM" id="MobiDB-lite"/>
    </source>
</evidence>
<gene>
    <name evidence="3" type="ORF">BHYA_0203g00060</name>
</gene>
<reference evidence="3 4" key="1">
    <citation type="submission" date="2017-12" db="EMBL/GenBank/DDBJ databases">
        <title>Comparative genomics of Botrytis spp.</title>
        <authorList>
            <person name="Valero-Jimenez C.A."/>
            <person name="Tapia P."/>
            <person name="Veloso J."/>
            <person name="Silva-Moreno E."/>
            <person name="Staats M."/>
            <person name="Valdes J.H."/>
            <person name="Van Kan J.A.L."/>
        </authorList>
    </citation>
    <scope>NUCLEOTIDE SEQUENCE [LARGE SCALE GENOMIC DNA]</scope>
    <source>
        <strain evidence="3 4">Bh0001</strain>
    </source>
</reference>
<accession>A0A4Z1GIM2</accession>
<keyword evidence="2" id="KW-0812">Transmembrane</keyword>
<evidence type="ECO:0000313" key="3">
    <source>
        <dbReference type="EMBL" id="TGO34301.1"/>
    </source>
</evidence>
<proteinExistence type="predicted"/>
<feature type="transmembrane region" description="Helical" evidence="2">
    <location>
        <begin position="21"/>
        <end position="40"/>
    </location>
</feature>
<keyword evidence="2" id="KW-1133">Transmembrane helix</keyword>
<feature type="compositionally biased region" description="Basic and acidic residues" evidence="1">
    <location>
        <begin position="205"/>
        <end position="218"/>
    </location>
</feature>
<feature type="region of interest" description="Disordered" evidence="1">
    <location>
        <begin position="164"/>
        <end position="218"/>
    </location>
</feature>
<sequence>MAAPLGSSKIQNNRSACIGNWLVFMGRITQLAIIFTLTPLEGALVGLMPDESGWIVVISSKVGFALLSLYGVLLIITTAIIVRLWGRESGLRWDPDTLADQLSLIQGSNIIKIFKRLEYTVRFQCSAILRARRSTYGDFRLGYWKHHDTNEIWHGVSFVKPEDSPRPGCEASNVVSGETGTKRKSIGKTRNKDIVCQDTGNQVSKEGRESDFEISSKQ</sequence>
<protein>
    <submittedName>
        <fullName evidence="3">Uncharacterized protein</fullName>
    </submittedName>
</protein>
<name>A0A4Z1GIM2_9HELO</name>
<feature type="transmembrane region" description="Helical" evidence="2">
    <location>
        <begin position="52"/>
        <end position="82"/>
    </location>
</feature>
<dbReference type="AlphaFoldDB" id="A0A4Z1GIM2"/>
<dbReference type="Proteomes" id="UP000297814">
    <property type="component" value="Unassembled WGS sequence"/>
</dbReference>
<dbReference type="EMBL" id="PQXK01000203">
    <property type="protein sequence ID" value="TGO34301.1"/>
    <property type="molecule type" value="Genomic_DNA"/>
</dbReference>
<keyword evidence="4" id="KW-1185">Reference proteome</keyword>